<organism evidence="6 7">
    <name type="scientific">Ramlibacter albus</name>
    <dbReference type="NCBI Taxonomy" id="2079448"/>
    <lineage>
        <taxon>Bacteria</taxon>
        <taxon>Pseudomonadati</taxon>
        <taxon>Pseudomonadota</taxon>
        <taxon>Betaproteobacteria</taxon>
        <taxon>Burkholderiales</taxon>
        <taxon>Comamonadaceae</taxon>
        <taxon>Ramlibacter</taxon>
    </lineage>
</organism>
<dbReference type="Pfam" id="PF05378">
    <property type="entry name" value="Hydant_A_N"/>
    <property type="match status" value="1"/>
</dbReference>
<feature type="domain" description="Hydantoinase A/oxoprolinase" evidence="2">
    <location>
        <begin position="203"/>
        <end position="495"/>
    </location>
</feature>
<dbReference type="InterPro" id="IPR002821">
    <property type="entry name" value="Hydantoinase_A"/>
</dbReference>
<evidence type="ECO:0000259" key="5">
    <source>
        <dbReference type="Pfam" id="PF19278"/>
    </source>
</evidence>
<dbReference type="Pfam" id="PF02538">
    <property type="entry name" value="Hydantoinase_B"/>
    <property type="match status" value="1"/>
</dbReference>
<feature type="domain" description="Acetophenone carboxylase-like C-terminal" evidence="5">
    <location>
        <begin position="508"/>
        <end position="682"/>
    </location>
</feature>
<proteinExistence type="inferred from homology"/>
<protein>
    <submittedName>
        <fullName evidence="6">Hydantoinase B/oxoprolinase family protein</fullName>
    </submittedName>
</protein>
<reference evidence="6" key="1">
    <citation type="submission" date="2020-08" db="EMBL/GenBank/DDBJ databases">
        <title>Ramlibacter sp. GTP1 16S ribosomal RNA gene genome sequencing and assembly.</title>
        <authorList>
            <person name="Kang M."/>
        </authorList>
    </citation>
    <scope>NUCLEOTIDE SEQUENCE</scope>
    <source>
        <strain evidence="6">GTP1</strain>
    </source>
</reference>
<dbReference type="InterPro" id="IPR008040">
    <property type="entry name" value="Hydant_A_N"/>
</dbReference>
<dbReference type="GO" id="GO:0006749">
    <property type="term" value="P:glutathione metabolic process"/>
    <property type="evidence" value="ECO:0007669"/>
    <property type="project" value="TreeGrafter"/>
</dbReference>
<evidence type="ECO:0000259" key="4">
    <source>
        <dbReference type="Pfam" id="PF05378"/>
    </source>
</evidence>
<evidence type="ECO:0000313" key="6">
    <source>
        <dbReference type="EMBL" id="MBC5767886.1"/>
    </source>
</evidence>
<dbReference type="EMBL" id="JACORU010000013">
    <property type="protein sequence ID" value="MBC5767886.1"/>
    <property type="molecule type" value="Genomic_DNA"/>
</dbReference>
<dbReference type="Proteomes" id="UP000596827">
    <property type="component" value="Unassembled WGS sequence"/>
</dbReference>
<dbReference type="PANTHER" id="PTHR11365">
    <property type="entry name" value="5-OXOPROLINASE RELATED"/>
    <property type="match status" value="1"/>
</dbReference>
<dbReference type="Pfam" id="PF19278">
    <property type="entry name" value="Hydant_A_C"/>
    <property type="match status" value="1"/>
</dbReference>
<accession>A0A923S4W2</accession>
<dbReference type="Pfam" id="PF01968">
    <property type="entry name" value="Hydantoinase_A"/>
    <property type="match status" value="1"/>
</dbReference>
<evidence type="ECO:0000259" key="2">
    <source>
        <dbReference type="Pfam" id="PF01968"/>
    </source>
</evidence>
<comment type="caution">
    <text evidence="6">The sequence shown here is derived from an EMBL/GenBank/DDBJ whole genome shotgun (WGS) entry which is preliminary data.</text>
</comment>
<keyword evidence="7" id="KW-1185">Reference proteome</keyword>
<dbReference type="InterPro" id="IPR003692">
    <property type="entry name" value="Hydantoinase_B"/>
</dbReference>
<dbReference type="AlphaFoldDB" id="A0A923S4W2"/>
<name>A0A923S4W2_9BURK</name>
<dbReference type="PANTHER" id="PTHR11365:SF23">
    <property type="entry name" value="HYPOTHETICAL 5-OXOPROLINASE (EUROFUNG)-RELATED"/>
    <property type="match status" value="1"/>
</dbReference>
<gene>
    <name evidence="6" type="ORF">H8R02_25715</name>
</gene>
<dbReference type="GO" id="GO:0017168">
    <property type="term" value="F:5-oxoprolinase (ATP-hydrolyzing) activity"/>
    <property type="evidence" value="ECO:0007669"/>
    <property type="project" value="TreeGrafter"/>
</dbReference>
<dbReference type="RefSeq" id="WP_187084373.1">
    <property type="nucleotide sequence ID" value="NZ_JACORU010000013.1"/>
</dbReference>
<dbReference type="GO" id="GO:0005829">
    <property type="term" value="C:cytosol"/>
    <property type="evidence" value="ECO:0007669"/>
    <property type="project" value="TreeGrafter"/>
</dbReference>
<feature type="domain" description="Hydantoinase B/oxoprolinase" evidence="3">
    <location>
        <begin position="704"/>
        <end position="1220"/>
    </location>
</feature>
<sequence length="1256" mass="133996">MTIGIGCDIGGTFTDLLLIDETTGTAHVEKVLTTPDDPSRAIETGLRSLDAMAPGTVREAAMLVHGTTLVINAVIERKGARTGLITTRGFRDVLEIGREKRYDGNDLQIRFPEPLVTRPLRTEVDERVHTSGRVLTPLDEATVEAAVKKLVDGGVQSIAVCLLNSFANPAHEVRVGEIAARVAPDIPVTLSHQVLRELKEYERTTTTVINAYAKPVVDRYLQRLDGRLHDVGFGGEFLLMQSSGGLNSAAMARQFPVQIIESGPAAGMIGAAHYARLAGFDKVLAFDMGGTTAKMCLVMQGRVGRVNELEVDRVHRFKRGSGIPVRVPVVDLMEIGAGGGSIAKVSAKGTMEVGPESASAMPGPVSYGQGGTEPTVSDADLVLGYLNPSYFLGGRMPLDREKAAAAIEIELGIPLGLSTEKAAWGIHSLVNENMASAAKVYVAEKGESPSSCAIVAFGGAGPVHAYDLARRIGARTVVIPPRAGVASAFGMLIAPASYDTVRTHRTRARKADAAQLEPVYAQMQDEARAGLPKSAKPESVWFERSADVRYVGQGYDVSVPVTPQMLKQGALEPALRAAFNEVYLKLYGRVFDELELEVMSLRVTAFAPGKTFADAAPVPKDGTVAAAARRDAWCPVSEAFVEHAVYHRAALPAGATVQGPAIVEEPESTTIVGKGATMTVDASGSLVVRVPDLQVRATGGGRIDAVTLEMLWRRLGSSVDELAAALVRTSFSSVIRDVNDYACGVFDAQARLLVRSTDSTPGIAGGLAPMLKHMLEKIPPHTLREGDVLIGNDPWHGSGHHNDIFVVTPAFHEGRLIGFDACSAHHVDIGGRRATTESRDNYEEGLRIPVSRLYKAGEPNEDVFAFIASNVRLAETVLGDLRAQCAANHVGCERLRELCVEQGWADFQPLADEIIRRSEELARAEIERIPDGQYVHEAPIEVIDGQAIRLKVTVTVKGDELTVDYSGSSPQVRPAVNCTIRYTAAYSMFAVLALLNLPVQGNDGSMRPIRIVAEEGSVVNAKFPAPVFARTSIGNFIPETIFSALAPALPDRVVAASGSTPLWAQYIFGKRRDGTSFAPLNAANGGLGARAGQDGVSCLTFPVNIGNTPVEILESDIPALVKRRELWEDSAGAGRFRGGLGQRFEMVVLDGDIGPDGNFLIGFRGGRYFFPVPGLLGGADGPNGRLVINGKVATGGGDASVPPGGTMLCEIPGGAGLGDPRERSRELIERDIAYGYISEQKAREAYGWERAVEAAK</sequence>
<evidence type="ECO:0000256" key="1">
    <source>
        <dbReference type="ARBA" id="ARBA00010403"/>
    </source>
</evidence>
<dbReference type="InterPro" id="IPR049517">
    <property type="entry name" value="ACX-like_C"/>
</dbReference>
<feature type="domain" description="Hydantoinase/oxoprolinase N-terminal" evidence="4">
    <location>
        <begin position="5"/>
        <end position="181"/>
    </location>
</feature>
<evidence type="ECO:0000259" key="3">
    <source>
        <dbReference type="Pfam" id="PF02538"/>
    </source>
</evidence>
<evidence type="ECO:0000313" key="7">
    <source>
        <dbReference type="Proteomes" id="UP000596827"/>
    </source>
</evidence>
<dbReference type="InterPro" id="IPR045079">
    <property type="entry name" value="Oxoprolinase-like"/>
</dbReference>
<comment type="similarity">
    <text evidence="1">Belongs to the oxoprolinase family.</text>
</comment>